<comment type="caution">
    <text evidence="1">The sequence shown here is derived from an EMBL/GenBank/DDBJ whole genome shotgun (WGS) entry which is preliminary data.</text>
</comment>
<sequence>MLISLVTFISTLVLLKGAQSTLDVSDETKGKGIPILFPSKKYPEIKSGDPCIYGKRYRMDCNVCHCGHQNNLLCTKVVCLNLNLKSGKKESKLNKRTKVANEKIAKKKKKRKNLRRKNSGHLTTDSSGFPALPTNNITCTPGRIYQKECQRCFCNFERKPECSSVNACKEVKVKRDLQPVDVRPAISEKEFKELPVLPHSASPCKAGKTYKVDCNACVCNEYRNLLCDKLLCISFADMHRAEALKKSGLPCNSKNFVENDVMQSKCVQCACNGTTYCEAKPDCVAETEQMLRTRRNGLAFNYMVEKCEPDHIYKDNCNRCYCQEDQTLRCTQKTCLNYNQAVILEKQQRYLQEHGL</sequence>
<evidence type="ECO:0000313" key="1">
    <source>
        <dbReference type="EMBL" id="KAJ8710616.1"/>
    </source>
</evidence>
<name>A0ACC2Q7T1_9NEOP</name>
<keyword evidence="2" id="KW-1185">Reference proteome</keyword>
<protein>
    <submittedName>
        <fullName evidence="1">Uncharacterized protein</fullName>
    </submittedName>
</protein>
<evidence type="ECO:0000313" key="2">
    <source>
        <dbReference type="Proteomes" id="UP001231649"/>
    </source>
</evidence>
<accession>A0ACC2Q7T1</accession>
<proteinExistence type="predicted"/>
<gene>
    <name evidence="1" type="ORF">PYW08_009131</name>
</gene>
<dbReference type="Proteomes" id="UP001231649">
    <property type="component" value="Chromosome 23"/>
</dbReference>
<reference evidence="1" key="1">
    <citation type="submission" date="2023-03" db="EMBL/GenBank/DDBJ databases">
        <title>Chromosome-level genomes of two armyworms, Mythimna separata and Mythimna loreyi, provide insights into the biosynthesis and reception of sex pheromones.</title>
        <authorList>
            <person name="Zhao H."/>
        </authorList>
    </citation>
    <scope>NUCLEOTIDE SEQUENCE</scope>
    <source>
        <strain evidence="1">BeijingLab</strain>
    </source>
</reference>
<organism evidence="1 2">
    <name type="scientific">Mythimna loreyi</name>
    <dbReference type="NCBI Taxonomy" id="667449"/>
    <lineage>
        <taxon>Eukaryota</taxon>
        <taxon>Metazoa</taxon>
        <taxon>Ecdysozoa</taxon>
        <taxon>Arthropoda</taxon>
        <taxon>Hexapoda</taxon>
        <taxon>Insecta</taxon>
        <taxon>Pterygota</taxon>
        <taxon>Neoptera</taxon>
        <taxon>Endopterygota</taxon>
        <taxon>Lepidoptera</taxon>
        <taxon>Glossata</taxon>
        <taxon>Ditrysia</taxon>
        <taxon>Noctuoidea</taxon>
        <taxon>Noctuidae</taxon>
        <taxon>Noctuinae</taxon>
        <taxon>Hadenini</taxon>
        <taxon>Mythimna</taxon>
    </lineage>
</organism>
<dbReference type="EMBL" id="CM056799">
    <property type="protein sequence ID" value="KAJ8710616.1"/>
    <property type="molecule type" value="Genomic_DNA"/>
</dbReference>